<evidence type="ECO:0000313" key="2">
    <source>
        <dbReference type="Proteomes" id="UP000254597"/>
    </source>
</evidence>
<name>A0A379QFQ7_SALER</name>
<dbReference type="EMBL" id="UGWP01000004">
    <property type="protein sequence ID" value="SUF55907.1"/>
    <property type="molecule type" value="Genomic_DNA"/>
</dbReference>
<reference evidence="1 2" key="1">
    <citation type="submission" date="2018-06" db="EMBL/GenBank/DDBJ databases">
        <authorList>
            <consortium name="Pathogen Informatics"/>
            <person name="Doyle S."/>
        </authorList>
    </citation>
    <scope>NUCLEOTIDE SEQUENCE [LARGE SCALE GENOMIC DNA]</scope>
    <source>
        <strain evidence="1 2">NCTC10252</strain>
    </source>
</reference>
<organism evidence="1 2">
    <name type="scientific">Salmonella enterica</name>
    <name type="common">Salmonella choleraesuis</name>
    <dbReference type="NCBI Taxonomy" id="28901"/>
    <lineage>
        <taxon>Bacteria</taxon>
        <taxon>Pseudomonadati</taxon>
        <taxon>Pseudomonadota</taxon>
        <taxon>Gammaproteobacteria</taxon>
        <taxon>Enterobacterales</taxon>
        <taxon>Enterobacteriaceae</taxon>
        <taxon>Salmonella</taxon>
    </lineage>
</organism>
<accession>A0A379QFQ7</accession>
<dbReference type="Pfam" id="PF11284">
    <property type="entry name" value="DUF3085"/>
    <property type="match status" value="1"/>
</dbReference>
<proteinExistence type="predicted"/>
<evidence type="ECO:0000313" key="1">
    <source>
        <dbReference type="EMBL" id="SUF55907.1"/>
    </source>
</evidence>
<dbReference type="Proteomes" id="UP000254597">
    <property type="component" value="Unassembled WGS sequence"/>
</dbReference>
<gene>
    <name evidence="1" type="primary">STY4595</name>
    <name evidence="1" type="ORF">NCTC10252_01120</name>
</gene>
<dbReference type="AlphaFoldDB" id="A0A379QFQ7"/>
<sequence length="108" mass="12044">MLIFNAKALKPVLLEARNNHCGVMLVKDNGVYIMSEIGEMTARGRKVAYAKGCHPKKDEAWWETARAEVGGDDFGEALNLTESMINRILNEDKPLHITVSDKALKIEC</sequence>
<dbReference type="InterPro" id="IPR021436">
    <property type="entry name" value="DUF3085"/>
</dbReference>
<protein>
    <submittedName>
        <fullName evidence="1">Protein of uncharacterized function (DUF3085)</fullName>
    </submittedName>
</protein>